<dbReference type="InterPro" id="IPR020846">
    <property type="entry name" value="MFS_dom"/>
</dbReference>
<dbReference type="Pfam" id="PF07690">
    <property type="entry name" value="MFS_1"/>
    <property type="match status" value="1"/>
</dbReference>
<dbReference type="InterPro" id="IPR052528">
    <property type="entry name" value="Sugar_transport-like"/>
</dbReference>
<name>A0A1M6HAN3_MALRU</name>
<proteinExistence type="predicted"/>
<feature type="transmembrane region" description="Helical" evidence="4">
    <location>
        <begin position="171"/>
        <end position="190"/>
    </location>
</feature>
<protein>
    <submittedName>
        <fullName evidence="6">Major Facilitator Superfamily protein</fullName>
    </submittedName>
</protein>
<dbReference type="AlphaFoldDB" id="A0A1M6HAN3"/>
<feature type="transmembrane region" description="Helical" evidence="4">
    <location>
        <begin position="60"/>
        <end position="81"/>
    </location>
</feature>
<dbReference type="Gene3D" id="1.20.1250.20">
    <property type="entry name" value="MFS general substrate transporter like domains"/>
    <property type="match status" value="1"/>
</dbReference>
<dbReference type="OrthoDB" id="1117124at2"/>
<feature type="domain" description="Major facilitator superfamily (MFS) profile" evidence="5">
    <location>
        <begin position="206"/>
        <end position="442"/>
    </location>
</feature>
<evidence type="ECO:0000256" key="4">
    <source>
        <dbReference type="SAM" id="Phobius"/>
    </source>
</evidence>
<evidence type="ECO:0000256" key="2">
    <source>
        <dbReference type="ARBA" id="ARBA00022989"/>
    </source>
</evidence>
<keyword evidence="3 4" id="KW-0472">Membrane</keyword>
<dbReference type="InterPro" id="IPR036259">
    <property type="entry name" value="MFS_trans_sf"/>
</dbReference>
<gene>
    <name evidence="6" type="ORF">SAMN02745165_01756</name>
</gene>
<feature type="transmembrane region" description="Helical" evidence="4">
    <location>
        <begin position="202"/>
        <end position="224"/>
    </location>
</feature>
<dbReference type="SUPFAM" id="SSF103473">
    <property type="entry name" value="MFS general substrate transporter"/>
    <property type="match status" value="1"/>
</dbReference>
<dbReference type="PROSITE" id="PS50850">
    <property type="entry name" value="MFS"/>
    <property type="match status" value="1"/>
</dbReference>
<dbReference type="InterPro" id="IPR011701">
    <property type="entry name" value="MFS"/>
</dbReference>
<sequence length="442" mass="47682">MIKALKKNLLGVLSGDDNLDRACSSIPAEACKEVSWNLRANVCNGAASKLAEQIAGPNLILPWLFQILGAPVWMFGFLLPIKQSFSLLPQMVVAGQIRRLAVRKWVWVGSGLVQMLCLLLMIPAALWFSPTAAGISLLLLLVVFSSASGTASVAFQDVLGKTVGKGHRGKLLAQRAFIGGILTTLAGFMLNRVQGDAQGLTPVLYLLFFAALLWALAALCFGLIRETPGAVSGGRNAIAEAREGIGFYRQYPGFRRFLTARGLLLTVELATPFFVLHAGQQLQLKVQDVGMLVVAVGFSQLISSPFWGKMADSTSRQVMLRSVQIAAAATFLALLLTIIPFYPLRYAAYLLVFVLIGLAESGVRLGRKTYLVDAVPQDERATYTAFSNSTIGLLAVASGLAGLVAQWFGPTWMLVCLLLLMLVAIRACRLMPEAETMLDSTE</sequence>
<dbReference type="EMBL" id="FQZT01000005">
    <property type="protein sequence ID" value="SHJ19159.1"/>
    <property type="molecule type" value="Genomic_DNA"/>
</dbReference>
<dbReference type="Proteomes" id="UP000184171">
    <property type="component" value="Unassembled WGS sequence"/>
</dbReference>
<accession>A0A1M6HAN3</accession>
<dbReference type="RefSeq" id="WP_072907943.1">
    <property type="nucleotide sequence ID" value="NZ_FQZT01000005.1"/>
</dbReference>
<feature type="transmembrane region" description="Helical" evidence="4">
    <location>
        <begin position="289"/>
        <end position="307"/>
    </location>
</feature>
<evidence type="ECO:0000313" key="6">
    <source>
        <dbReference type="EMBL" id="SHJ19159.1"/>
    </source>
</evidence>
<feature type="transmembrane region" description="Helical" evidence="4">
    <location>
        <begin position="385"/>
        <end position="405"/>
    </location>
</feature>
<feature type="transmembrane region" description="Helical" evidence="4">
    <location>
        <begin position="411"/>
        <end position="428"/>
    </location>
</feature>
<organism evidence="6 7">
    <name type="scientific">Malonomonas rubra DSM 5091</name>
    <dbReference type="NCBI Taxonomy" id="1122189"/>
    <lineage>
        <taxon>Bacteria</taxon>
        <taxon>Pseudomonadati</taxon>
        <taxon>Thermodesulfobacteriota</taxon>
        <taxon>Desulfuromonadia</taxon>
        <taxon>Desulfuromonadales</taxon>
        <taxon>Geopsychrobacteraceae</taxon>
        <taxon>Malonomonas</taxon>
    </lineage>
</organism>
<evidence type="ECO:0000313" key="7">
    <source>
        <dbReference type="Proteomes" id="UP000184171"/>
    </source>
</evidence>
<dbReference type="PANTHER" id="PTHR23526">
    <property type="entry name" value="INTEGRAL MEMBRANE TRANSPORT PROTEIN-RELATED"/>
    <property type="match status" value="1"/>
</dbReference>
<feature type="transmembrane region" description="Helical" evidence="4">
    <location>
        <begin position="105"/>
        <end position="128"/>
    </location>
</feature>
<dbReference type="STRING" id="1122189.SAMN02745165_01756"/>
<keyword evidence="2 4" id="KW-1133">Transmembrane helix</keyword>
<evidence type="ECO:0000259" key="5">
    <source>
        <dbReference type="PROSITE" id="PS50850"/>
    </source>
</evidence>
<dbReference type="GO" id="GO:0022857">
    <property type="term" value="F:transmembrane transporter activity"/>
    <property type="evidence" value="ECO:0007669"/>
    <property type="project" value="InterPro"/>
</dbReference>
<evidence type="ECO:0000256" key="3">
    <source>
        <dbReference type="ARBA" id="ARBA00023136"/>
    </source>
</evidence>
<evidence type="ECO:0000256" key="1">
    <source>
        <dbReference type="ARBA" id="ARBA00022692"/>
    </source>
</evidence>
<feature type="transmembrane region" description="Helical" evidence="4">
    <location>
        <begin position="319"/>
        <end position="340"/>
    </location>
</feature>
<feature type="transmembrane region" description="Helical" evidence="4">
    <location>
        <begin position="134"/>
        <end position="159"/>
    </location>
</feature>
<feature type="transmembrane region" description="Helical" evidence="4">
    <location>
        <begin position="346"/>
        <end position="365"/>
    </location>
</feature>
<feature type="transmembrane region" description="Helical" evidence="4">
    <location>
        <begin position="258"/>
        <end position="277"/>
    </location>
</feature>
<keyword evidence="7" id="KW-1185">Reference proteome</keyword>
<dbReference type="PANTHER" id="PTHR23526:SF2">
    <property type="entry name" value="MAJOR FACILITATOR SUPERFAMILY (MFS) PROFILE DOMAIN-CONTAINING PROTEIN"/>
    <property type="match status" value="1"/>
</dbReference>
<keyword evidence="1 4" id="KW-0812">Transmembrane</keyword>
<reference evidence="6 7" key="1">
    <citation type="submission" date="2016-11" db="EMBL/GenBank/DDBJ databases">
        <authorList>
            <person name="Jaros S."/>
            <person name="Januszkiewicz K."/>
            <person name="Wedrychowicz H."/>
        </authorList>
    </citation>
    <scope>NUCLEOTIDE SEQUENCE [LARGE SCALE GENOMIC DNA]</scope>
    <source>
        <strain evidence="6 7">DSM 5091</strain>
    </source>
</reference>